<dbReference type="PANTHER" id="PTHR23514">
    <property type="entry name" value="BYPASS OF STOP CODON PROTEIN 6"/>
    <property type="match status" value="1"/>
</dbReference>
<evidence type="ECO:0000313" key="8">
    <source>
        <dbReference type="Proteomes" id="UP000523079"/>
    </source>
</evidence>
<dbReference type="Pfam" id="PF07690">
    <property type="entry name" value="MFS_1"/>
    <property type="match status" value="1"/>
</dbReference>
<feature type="transmembrane region" description="Helical" evidence="5">
    <location>
        <begin position="54"/>
        <end position="74"/>
    </location>
</feature>
<sequence>MTALLAPAATTRTPPLGSPRSVLAVTLMFAANGVILGSYGGALPSLRDRLDLSAVQIAVMLFSAGAAGLVAMQLGGRLTDRIGARTIALAALPILVLAAVTLGLAPVYPVAVAGAVLVGFGNGAMDVAMNALGVQVESGRRARGGGAVMSRFHAFWSLGQFTGAAMVLLLAGVFTLRGAAVVAPVLLAAALVATVAWLVLLRIAPVAVTVDHTVDGRRTKIPRAAWVLGAMALAFGLCEGTAVDWSSIHVTDVARVDSTTGSLGLIAVSGFMVLIRLLGDRLVDRFGHRAVVRFGGACAAVGYLVVTLTHPLPLLVDGWALVGFGVGMIAPQVYATAGHLGGGRVLAVVVTFGYAAFLAGPGLIGFAVRHVGVQHTMALPAVLSIGIIVLAATMPSHHARGTEPELSRRQES</sequence>
<feature type="transmembrane region" description="Helical" evidence="5">
    <location>
        <begin position="181"/>
        <end position="203"/>
    </location>
</feature>
<feature type="transmembrane region" description="Helical" evidence="5">
    <location>
        <begin position="111"/>
        <end position="133"/>
    </location>
</feature>
<evidence type="ECO:0000256" key="3">
    <source>
        <dbReference type="ARBA" id="ARBA00022989"/>
    </source>
</evidence>
<feature type="transmembrane region" description="Helical" evidence="5">
    <location>
        <begin position="86"/>
        <end position="105"/>
    </location>
</feature>
<dbReference type="InterPro" id="IPR051788">
    <property type="entry name" value="MFS_Transporter"/>
</dbReference>
<dbReference type="InterPro" id="IPR036259">
    <property type="entry name" value="MFS_trans_sf"/>
</dbReference>
<feature type="transmembrane region" description="Helical" evidence="5">
    <location>
        <begin position="318"/>
        <end position="338"/>
    </location>
</feature>
<gene>
    <name evidence="7" type="ORF">FHX74_002206</name>
</gene>
<feature type="transmembrane region" description="Helical" evidence="5">
    <location>
        <begin position="345"/>
        <end position="367"/>
    </location>
</feature>
<accession>A0A7W3ISR8</accession>
<dbReference type="Proteomes" id="UP000523079">
    <property type="component" value="Unassembled WGS sequence"/>
</dbReference>
<dbReference type="SUPFAM" id="SSF103473">
    <property type="entry name" value="MFS general substrate transporter"/>
    <property type="match status" value="1"/>
</dbReference>
<keyword evidence="8" id="KW-1185">Reference proteome</keyword>
<dbReference type="InterPro" id="IPR011701">
    <property type="entry name" value="MFS"/>
</dbReference>
<comment type="caution">
    <text evidence="7">The sequence shown here is derived from an EMBL/GenBank/DDBJ whole genome shotgun (WGS) entry which is preliminary data.</text>
</comment>
<dbReference type="InterPro" id="IPR020846">
    <property type="entry name" value="MFS_dom"/>
</dbReference>
<dbReference type="CDD" id="cd17393">
    <property type="entry name" value="MFS_MosC_like"/>
    <property type="match status" value="1"/>
</dbReference>
<reference evidence="7 8" key="1">
    <citation type="submission" date="2020-07" db="EMBL/GenBank/DDBJ databases">
        <title>Sequencing the genomes of 1000 actinobacteria strains.</title>
        <authorList>
            <person name="Klenk H.-P."/>
        </authorList>
    </citation>
    <scope>NUCLEOTIDE SEQUENCE [LARGE SCALE GENOMIC DNA]</scope>
    <source>
        <strain evidence="7 8">DSM 100723</strain>
    </source>
</reference>
<dbReference type="AlphaFoldDB" id="A0A7W3ISR8"/>
<dbReference type="Gene3D" id="1.20.1250.20">
    <property type="entry name" value="MFS general substrate transporter like domains"/>
    <property type="match status" value="2"/>
</dbReference>
<feature type="domain" description="Major facilitator superfamily (MFS) profile" evidence="6">
    <location>
        <begin position="21"/>
        <end position="398"/>
    </location>
</feature>
<feature type="transmembrane region" description="Helical" evidence="5">
    <location>
        <begin position="224"/>
        <end position="242"/>
    </location>
</feature>
<keyword evidence="2 5" id="KW-0812">Transmembrane</keyword>
<keyword evidence="4 5" id="KW-0472">Membrane</keyword>
<keyword evidence="3 5" id="KW-1133">Transmembrane helix</keyword>
<feature type="transmembrane region" description="Helical" evidence="5">
    <location>
        <begin position="154"/>
        <end position="175"/>
    </location>
</feature>
<evidence type="ECO:0000259" key="6">
    <source>
        <dbReference type="PROSITE" id="PS50850"/>
    </source>
</evidence>
<feature type="transmembrane region" description="Helical" evidence="5">
    <location>
        <begin position="21"/>
        <end position="42"/>
    </location>
</feature>
<protein>
    <submittedName>
        <fullName evidence="7">MFS family permease</fullName>
    </submittedName>
</protein>
<organism evidence="7 8">
    <name type="scientific">Microlunatus kandeliicorticis</name>
    <dbReference type="NCBI Taxonomy" id="1759536"/>
    <lineage>
        <taxon>Bacteria</taxon>
        <taxon>Bacillati</taxon>
        <taxon>Actinomycetota</taxon>
        <taxon>Actinomycetes</taxon>
        <taxon>Propionibacteriales</taxon>
        <taxon>Propionibacteriaceae</taxon>
        <taxon>Microlunatus</taxon>
    </lineage>
</organism>
<name>A0A7W3ISR8_9ACTN</name>
<evidence type="ECO:0000256" key="5">
    <source>
        <dbReference type="SAM" id="Phobius"/>
    </source>
</evidence>
<dbReference type="GO" id="GO:0005886">
    <property type="term" value="C:plasma membrane"/>
    <property type="evidence" value="ECO:0007669"/>
    <property type="project" value="UniProtKB-SubCell"/>
</dbReference>
<dbReference type="EMBL" id="JACGWT010000003">
    <property type="protein sequence ID" value="MBA8794587.1"/>
    <property type="molecule type" value="Genomic_DNA"/>
</dbReference>
<comment type="subcellular location">
    <subcellularLocation>
        <location evidence="1">Cell membrane</location>
        <topology evidence="1">Multi-pass membrane protein</topology>
    </subcellularLocation>
</comment>
<feature type="transmembrane region" description="Helical" evidence="5">
    <location>
        <begin position="373"/>
        <end position="392"/>
    </location>
</feature>
<feature type="transmembrane region" description="Helical" evidence="5">
    <location>
        <begin position="291"/>
        <end position="312"/>
    </location>
</feature>
<dbReference type="PANTHER" id="PTHR23514:SF13">
    <property type="entry name" value="INNER MEMBRANE PROTEIN YBJJ"/>
    <property type="match status" value="1"/>
</dbReference>
<evidence type="ECO:0000256" key="1">
    <source>
        <dbReference type="ARBA" id="ARBA00004651"/>
    </source>
</evidence>
<dbReference type="RefSeq" id="WP_182560141.1">
    <property type="nucleotide sequence ID" value="NZ_JACGWT010000003.1"/>
</dbReference>
<evidence type="ECO:0000313" key="7">
    <source>
        <dbReference type="EMBL" id="MBA8794587.1"/>
    </source>
</evidence>
<dbReference type="GO" id="GO:0022857">
    <property type="term" value="F:transmembrane transporter activity"/>
    <property type="evidence" value="ECO:0007669"/>
    <property type="project" value="InterPro"/>
</dbReference>
<proteinExistence type="predicted"/>
<dbReference type="PROSITE" id="PS50850">
    <property type="entry name" value="MFS"/>
    <property type="match status" value="1"/>
</dbReference>
<evidence type="ECO:0000256" key="4">
    <source>
        <dbReference type="ARBA" id="ARBA00023136"/>
    </source>
</evidence>
<evidence type="ECO:0000256" key="2">
    <source>
        <dbReference type="ARBA" id="ARBA00022692"/>
    </source>
</evidence>
<feature type="transmembrane region" description="Helical" evidence="5">
    <location>
        <begin position="262"/>
        <end position="279"/>
    </location>
</feature>